<dbReference type="SMART" id="SM00708">
    <property type="entry name" value="PhBP"/>
    <property type="match status" value="1"/>
</dbReference>
<sequence length="161" mass="18230">MACYAYILCVLTLFSSALASQETLKNIAHSFLKVLDECKQELNLHENILLDLYHFWKEDYGLLKRDTGCAIMCMSQKLQLVDTSGNLHHGNAQEFAVAHGADEEVAQKLVNMVHECEKQHQVKEDLCERALEVAKCFRSGIHLLKWTPTVEVLVGEVLTEV</sequence>
<organism evidence="5">
    <name type="scientific">Pieris rapae</name>
    <name type="common">Small white butterfly</name>
    <name type="synonym">Artogeia rapae</name>
    <dbReference type="NCBI Taxonomy" id="64459"/>
    <lineage>
        <taxon>Eukaryota</taxon>
        <taxon>Metazoa</taxon>
        <taxon>Ecdysozoa</taxon>
        <taxon>Arthropoda</taxon>
        <taxon>Hexapoda</taxon>
        <taxon>Insecta</taxon>
        <taxon>Pterygota</taxon>
        <taxon>Neoptera</taxon>
        <taxon>Endopterygota</taxon>
        <taxon>Lepidoptera</taxon>
        <taxon>Glossata</taxon>
        <taxon>Ditrysia</taxon>
        <taxon>Papilionoidea</taxon>
        <taxon>Pieridae</taxon>
        <taxon>Pierinae</taxon>
        <taxon>Pieris</taxon>
    </lineage>
</organism>
<evidence type="ECO:0000256" key="2">
    <source>
        <dbReference type="ARBA" id="ARBA00022448"/>
    </source>
</evidence>
<keyword evidence="4" id="KW-0732">Signal</keyword>
<dbReference type="AlphaFoldDB" id="A0A7H1CRI2"/>
<evidence type="ECO:0000256" key="4">
    <source>
        <dbReference type="SAM" id="SignalP"/>
    </source>
</evidence>
<reference evidence="5" key="1">
    <citation type="journal article" date="2020" name="J. Insect Sci.">
        <title>Identification and Expression Profiles of 14 Odorant-Binding Protein Genes From Pieris rapae (Lepidoptera: Pieridae).</title>
        <authorList>
            <person name="Li M.Y."/>
            <person name="Jiang X.Y."/>
            <person name="Qi Y.Z."/>
            <person name="Huang Y.J."/>
            <person name="Li S.G."/>
            <person name="Liu S."/>
        </authorList>
    </citation>
    <scope>NUCLEOTIDE SEQUENCE</scope>
    <source>
        <strain evidence="5">HF</strain>
    </source>
</reference>
<dbReference type="InterPro" id="IPR006170">
    <property type="entry name" value="PBP/GOBP"/>
</dbReference>
<dbReference type="Gene3D" id="1.10.238.20">
    <property type="entry name" value="Pheromone/general odorant binding protein domain"/>
    <property type="match status" value="1"/>
</dbReference>
<evidence type="ECO:0000313" key="5">
    <source>
        <dbReference type="EMBL" id="QNS26340.1"/>
    </source>
</evidence>
<protein>
    <submittedName>
        <fullName evidence="5">Pheromone binding protein 2</fullName>
    </submittedName>
</protein>
<evidence type="ECO:0000256" key="3">
    <source>
        <dbReference type="PIRSR" id="PIRSR015604-1"/>
    </source>
</evidence>
<dbReference type="Pfam" id="PF01395">
    <property type="entry name" value="PBP_GOBP"/>
    <property type="match status" value="1"/>
</dbReference>
<dbReference type="GO" id="GO:0005549">
    <property type="term" value="F:odorant binding"/>
    <property type="evidence" value="ECO:0007669"/>
    <property type="project" value="InterPro"/>
</dbReference>
<feature type="disulfide bond" evidence="3">
    <location>
        <begin position="38"/>
        <end position="73"/>
    </location>
</feature>
<feature type="chain" id="PRO_5028862360" evidence="4">
    <location>
        <begin position="20"/>
        <end position="161"/>
    </location>
</feature>
<dbReference type="InterPro" id="IPR036728">
    <property type="entry name" value="PBP_GOBP_sf"/>
</dbReference>
<comment type="similarity">
    <text evidence="1">Belongs to the PBP/GOBP family.</text>
</comment>
<name>A0A7H1CRI2_PIERA</name>
<keyword evidence="2" id="KW-0813">Transport</keyword>
<evidence type="ECO:0000256" key="1">
    <source>
        <dbReference type="ARBA" id="ARBA00008098"/>
    </source>
</evidence>
<dbReference type="EMBL" id="MT468347">
    <property type="protein sequence ID" value="QNS26340.1"/>
    <property type="molecule type" value="mRNA"/>
</dbReference>
<feature type="signal peptide" evidence="4">
    <location>
        <begin position="1"/>
        <end position="19"/>
    </location>
</feature>
<dbReference type="SUPFAM" id="SSF47565">
    <property type="entry name" value="Insect pheromone/odorant-binding proteins"/>
    <property type="match status" value="1"/>
</dbReference>
<dbReference type="CDD" id="cd23992">
    <property type="entry name" value="PBP_GOBP"/>
    <property type="match status" value="1"/>
</dbReference>
<dbReference type="PRINTS" id="PR00484">
    <property type="entry name" value="PBPGOBP"/>
</dbReference>
<proteinExistence type="evidence at transcript level"/>
<dbReference type="PIRSF" id="PIRSF015604">
    <property type="entry name" value="Odorant/phero_bd"/>
    <property type="match status" value="1"/>
</dbReference>
<feature type="disulfide bond" evidence="3">
    <location>
        <begin position="116"/>
        <end position="136"/>
    </location>
</feature>
<keyword evidence="3" id="KW-1015">Disulfide bond</keyword>
<dbReference type="InterPro" id="IPR006072">
    <property type="entry name" value="Odorant/phero-bd_Lep"/>
</dbReference>
<feature type="disulfide bond" evidence="3">
    <location>
        <begin position="69"/>
        <end position="127"/>
    </location>
</feature>
<accession>A0A7H1CRI2</accession>